<evidence type="ECO:0000259" key="5">
    <source>
        <dbReference type="Pfam" id="PF01625"/>
    </source>
</evidence>
<keyword evidence="7" id="KW-1185">Reference proteome</keyword>
<dbReference type="RefSeq" id="WP_039996881.1">
    <property type="nucleotide sequence ID" value="NZ_CP006644.1"/>
</dbReference>
<dbReference type="Proteomes" id="UP000018851">
    <property type="component" value="Chromosome"/>
</dbReference>
<accession>W0AH92</accession>
<comment type="function">
    <text evidence="4">Has an important function as a repair enzyme for proteins that have been inactivated by oxidation. Catalyzes the reversible oxidation-reduction of methionine sulfoxide in proteins to methionine.</text>
</comment>
<reference evidence="6 7" key="1">
    <citation type="submission" date="2013-07" db="EMBL/GenBank/DDBJ databases">
        <title>Completed genome of Sphingomonas sanxanigenens NX02.</title>
        <authorList>
            <person name="Ma T."/>
            <person name="Huang H."/>
            <person name="Wu M."/>
            <person name="Li X."/>
            <person name="Li G."/>
        </authorList>
    </citation>
    <scope>NUCLEOTIDE SEQUENCE [LARGE SCALE GENOMIC DNA]</scope>
    <source>
        <strain evidence="6 7">NX02</strain>
    </source>
</reference>
<dbReference type="AlphaFoldDB" id="W0AH92"/>
<dbReference type="Pfam" id="PF01625">
    <property type="entry name" value="PMSR"/>
    <property type="match status" value="1"/>
</dbReference>
<dbReference type="STRING" id="1123269.NX02_28515"/>
<dbReference type="EC" id="1.8.4.11" evidence="4"/>
<dbReference type="eggNOG" id="COG0225">
    <property type="taxonomic scope" value="Bacteria"/>
</dbReference>
<evidence type="ECO:0000256" key="3">
    <source>
        <dbReference type="ARBA" id="ARBA00048782"/>
    </source>
</evidence>
<dbReference type="Gene3D" id="3.30.1060.10">
    <property type="entry name" value="Peptide methionine sulphoxide reductase MsrA"/>
    <property type="match status" value="1"/>
</dbReference>
<dbReference type="GO" id="GO:0008113">
    <property type="term" value="F:peptide-methionine (S)-S-oxide reductase activity"/>
    <property type="evidence" value="ECO:0007669"/>
    <property type="project" value="UniProtKB-UniRule"/>
</dbReference>
<dbReference type="PANTHER" id="PTHR43774:SF1">
    <property type="entry name" value="PEPTIDE METHIONINE SULFOXIDE REDUCTASE MSRA 2"/>
    <property type="match status" value="1"/>
</dbReference>
<feature type="domain" description="Peptide methionine sulphoxide reductase MsrA" evidence="5">
    <location>
        <begin position="54"/>
        <end position="205"/>
    </location>
</feature>
<sequence>MKAAVASTTAIVALTLGVGAILFEGARPAPAHAEAAVAIAPPRVDIDPPKGMQTAILAGGCFWGMEGVFQHVKGVRRVESGYAGGSADTATYDQVSTERTRHAEAVRIVYDPQVISYGRLLQIYFSVAHDPTQLNRQGPDTGPSYRSAIFPQSEAQKTVATRYIAQLGAAGSYKRPIVTKIESGRFYAAEAYHQDFLNRNPSHPYIRINDAPKVANLKVTFPAMWQAAPAR</sequence>
<keyword evidence="1 4" id="KW-0560">Oxidoreductase</keyword>
<dbReference type="OrthoDB" id="4174719at2"/>
<dbReference type="HAMAP" id="MF_01401">
    <property type="entry name" value="MsrA"/>
    <property type="match status" value="1"/>
</dbReference>
<dbReference type="KEGG" id="ssan:NX02_28515"/>
<evidence type="ECO:0000256" key="1">
    <source>
        <dbReference type="ARBA" id="ARBA00023002"/>
    </source>
</evidence>
<dbReference type="InterPro" id="IPR002569">
    <property type="entry name" value="Met_Sox_Rdtase_MsrA_dom"/>
</dbReference>
<name>W0AH92_9SPHN</name>
<dbReference type="PANTHER" id="PTHR43774">
    <property type="entry name" value="PEPTIDE METHIONINE SULFOXIDE REDUCTASE"/>
    <property type="match status" value="1"/>
</dbReference>
<dbReference type="PATRIC" id="fig|1123269.5.peg.5602"/>
<evidence type="ECO:0000256" key="2">
    <source>
        <dbReference type="ARBA" id="ARBA00047806"/>
    </source>
</evidence>
<protein>
    <recommendedName>
        <fullName evidence="4">Peptide methionine sulfoxide reductase MsrA</fullName>
        <shortName evidence="4">Protein-methionine-S-oxide reductase</shortName>
        <ecNumber evidence="4">1.8.4.11</ecNumber>
    </recommendedName>
    <alternativeName>
        <fullName evidence="4">Peptide-methionine (S)-S-oxide reductase</fullName>
        <shortName evidence="4">Peptide Met(O) reductase</shortName>
    </alternativeName>
</protein>
<feature type="active site" evidence="4">
    <location>
        <position position="61"/>
    </location>
</feature>
<organism evidence="6 7">
    <name type="scientific">Sphingomonas sanxanigenens DSM 19645 = NX02</name>
    <dbReference type="NCBI Taxonomy" id="1123269"/>
    <lineage>
        <taxon>Bacteria</taxon>
        <taxon>Pseudomonadati</taxon>
        <taxon>Pseudomonadota</taxon>
        <taxon>Alphaproteobacteria</taxon>
        <taxon>Sphingomonadales</taxon>
        <taxon>Sphingomonadaceae</taxon>
        <taxon>Sphingomonas</taxon>
    </lineage>
</organism>
<evidence type="ECO:0000256" key="4">
    <source>
        <dbReference type="HAMAP-Rule" id="MF_01401"/>
    </source>
</evidence>
<dbReference type="HOGENOM" id="CLU_031040_10_0_5"/>
<comment type="catalytic activity">
    <reaction evidence="2 4">
        <text>L-methionyl-[protein] + [thioredoxin]-disulfide + H2O = L-methionyl-(S)-S-oxide-[protein] + [thioredoxin]-dithiol</text>
        <dbReference type="Rhea" id="RHEA:14217"/>
        <dbReference type="Rhea" id="RHEA-COMP:10698"/>
        <dbReference type="Rhea" id="RHEA-COMP:10700"/>
        <dbReference type="Rhea" id="RHEA-COMP:12313"/>
        <dbReference type="Rhea" id="RHEA-COMP:12315"/>
        <dbReference type="ChEBI" id="CHEBI:15377"/>
        <dbReference type="ChEBI" id="CHEBI:16044"/>
        <dbReference type="ChEBI" id="CHEBI:29950"/>
        <dbReference type="ChEBI" id="CHEBI:44120"/>
        <dbReference type="ChEBI" id="CHEBI:50058"/>
        <dbReference type="EC" id="1.8.4.11"/>
    </reaction>
</comment>
<proteinExistence type="inferred from homology"/>
<evidence type="ECO:0000313" key="7">
    <source>
        <dbReference type="Proteomes" id="UP000018851"/>
    </source>
</evidence>
<dbReference type="SUPFAM" id="SSF55068">
    <property type="entry name" value="Peptide methionine sulfoxide reductase"/>
    <property type="match status" value="1"/>
</dbReference>
<dbReference type="InterPro" id="IPR036509">
    <property type="entry name" value="Met_Sox_Rdtase_MsrA_sf"/>
</dbReference>
<comment type="catalytic activity">
    <reaction evidence="3 4">
        <text>[thioredoxin]-disulfide + L-methionine + H2O = L-methionine (S)-S-oxide + [thioredoxin]-dithiol</text>
        <dbReference type="Rhea" id="RHEA:19993"/>
        <dbReference type="Rhea" id="RHEA-COMP:10698"/>
        <dbReference type="Rhea" id="RHEA-COMP:10700"/>
        <dbReference type="ChEBI" id="CHEBI:15377"/>
        <dbReference type="ChEBI" id="CHEBI:29950"/>
        <dbReference type="ChEBI" id="CHEBI:50058"/>
        <dbReference type="ChEBI" id="CHEBI:57844"/>
        <dbReference type="ChEBI" id="CHEBI:58772"/>
        <dbReference type="EC" id="1.8.4.11"/>
    </reaction>
</comment>
<dbReference type="GO" id="GO:0033744">
    <property type="term" value="F:L-methionine:thioredoxin-disulfide S-oxidoreductase activity"/>
    <property type="evidence" value="ECO:0007669"/>
    <property type="project" value="RHEA"/>
</dbReference>
<dbReference type="NCBIfam" id="TIGR00401">
    <property type="entry name" value="msrA"/>
    <property type="match status" value="1"/>
</dbReference>
<evidence type="ECO:0000313" key="6">
    <source>
        <dbReference type="EMBL" id="AHE57284.1"/>
    </source>
</evidence>
<dbReference type="EMBL" id="CP006644">
    <property type="protein sequence ID" value="AHE57284.1"/>
    <property type="molecule type" value="Genomic_DNA"/>
</dbReference>
<comment type="similarity">
    <text evidence="4">Belongs to the MsrA Met sulfoxide reductase family.</text>
</comment>
<gene>
    <name evidence="4" type="primary">msrA</name>
    <name evidence="6" type="ORF">NX02_28515</name>
</gene>